<dbReference type="Gene3D" id="2.60.120.260">
    <property type="entry name" value="Galactose-binding domain-like"/>
    <property type="match status" value="1"/>
</dbReference>
<organism evidence="2 3">
    <name type="scientific">Alteromonas mediterranea</name>
    <dbReference type="NCBI Taxonomy" id="314275"/>
    <lineage>
        <taxon>Bacteria</taxon>
        <taxon>Pseudomonadati</taxon>
        <taxon>Pseudomonadota</taxon>
        <taxon>Gammaproteobacteria</taxon>
        <taxon>Alteromonadales</taxon>
        <taxon>Alteromonadaceae</taxon>
        <taxon>Alteromonas/Salinimonas group</taxon>
        <taxon>Alteromonas</taxon>
    </lineage>
</organism>
<accession>A0AAC9NTG6</accession>
<protein>
    <recommendedName>
        <fullName evidence="4">DUF642 domain-containing protein</fullName>
    </recommendedName>
</protein>
<dbReference type="Proteomes" id="UP000182101">
    <property type="component" value="Plasmid pAMCP48-600"/>
</dbReference>
<gene>
    <name evidence="2" type="ORF">BM524_19785</name>
</gene>
<evidence type="ECO:0000256" key="1">
    <source>
        <dbReference type="SAM" id="SignalP"/>
    </source>
</evidence>
<feature type="signal peptide" evidence="1">
    <location>
        <begin position="1"/>
        <end position="21"/>
    </location>
</feature>
<feature type="chain" id="PRO_5042084997" description="DUF642 domain-containing protein" evidence="1">
    <location>
        <begin position="22"/>
        <end position="229"/>
    </location>
</feature>
<reference evidence="2 3" key="1">
    <citation type="submission" date="2016-11" db="EMBL/GenBank/DDBJ databases">
        <title>Networking in microbes: conjugative elements and plasmids in the genus Alteromonas.</title>
        <authorList>
            <person name="Lopez-Perez M."/>
            <person name="Ramon-Marco N."/>
            <person name="Rodriguez-Valera F."/>
        </authorList>
    </citation>
    <scope>NUCLEOTIDE SEQUENCE [LARGE SCALE GENOMIC DNA]</scope>
    <source>
        <strain evidence="2 3">CP48</strain>
        <plasmid evidence="3">pamcp48-600</plasmid>
    </source>
</reference>
<keyword evidence="2" id="KW-0614">Plasmid</keyword>
<dbReference type="RefSeq" id="WP_071960776.1">
    <property type="nucleotide sequence ID" value="NZ_CP018025.1"/>
</dbReference>
<evidence type="ECO:0000313" key="3">
    <source>
        <dbReference type="Proteomes" id="UP000182101"/>
    </source>
</evidence>
<dbReference type="AlphaFoldDB" id="A0AAC9NTG6"/>
<dbReference type="EMBL" id="CP018025">
    <property type="protein sequence ID" value="APD92163.1"/>
    <property type="molecule type" value="Genomic_DNA"/>
</dbReference>
<proteinExistence type="predicted"/>
<evidence type="ECO:0000313" key="2">
    <source>
        <dbReference type="EMBL" id="APD92163.1"/>
    </source>
</evidence>
<name>A0AAC9NTG6_9ALTE</name>
<keyword evidence="1" id="KW-0732">Signal</keyword>
<sequence>MKSYIAGIVLSSALVTGTAQAELLINGDFEKLKVTEDNQSGAGWAKFDNDTMVGWTARNGYTEVWAGQGGYLSYDGAQLVELNSESMNAMYQLFPTIAGNTYRFSIYYDSRYDYVEENEWPGEYFNVSMQDFDTSDILYTIDVLENDEKDSWEELSFSFVATGDVTRLSIEALTLIDVASGILLDGASVTSVNNEFEFNDGSFLMDVPSPLAIGSLALVLMGIRRNKID</sequence>
<geneLocation type="plasmid" evidence="3">
    <name>pamcp48-600</name>
</geneLocation>
<evidence type="ECO:0008006" key="4">
    <source>
        <dbReference type="Google" id="ProtNLM"/>
    </source>
</evidence>